<dbReference type="HAMAP" id="MF_00227">
    <property type="entry name" value="RNase_P"/>
    <property type="match status" value="1"/>
</dbReference>
<evidence type="ECO:0000256" key="8">
    <source>
        <dbReference type="NCBIfam" id="TIGR00188"/>
    </source>
</evidence>
<accession>A0AAW4NJ78</accession>
<dbReference type="AlphaFoldDB" id="A0AAW4NJ78"/>
<name>A0AAW4NJ78_9BACT</name>
<reference evidence="9" key="1">
    <citation type="submission" date="2021-07" db="EMBL/GenBank/DDBJ databases">
        <title>Genomic diversity and antimicrobial resistance of Prevotella spp. isolated from chronic lung disease airways.</title>
        <authorList>
            <person name="Webb K.A."/>
            <person name="Olagoke O.S."/>
            <person name="Baird T."/>
            <person name="Neill J."/>
            <person name="Pham A."/>
            <person name="Wells T.J."/>
            <person name="Ramsay K.A."/>
            <person name="Bell S.C."/>
            <person name="Sarovich D.S."/>
            <person name="Price E.P."/>
        </authorList>
    </citation>
    <scope>NUCLEOTIDE SEQUENCE</scope>
    <source>
        <strain evidence="9">SCHI0047.S.3</strain>
    </source>
</reference>
<gene>
    <name evidence="7 9" type="primary">rnpA</name>
    <name evidence="9" type="ORF">KZY68_03505</name>
</gene>
<dbReference type="GeneID" id="78498448"/>
<evidence type="ECO:0000256" key="6">
    <source>
        <dbReference type="ARBA" id="ARBA00022884"/>
    </source>
</evidence>
<keyword evidence="3 7" id="KW-0540">Nuclease</keyword>
<evidence type="ECO:0000256" key="4">
    <source>
        <dbReference type="ARBA" id="ARBA00022759"/>
    </source>
</evidence>
<dbReference type="GO" id="GO:0000049">
    <property type="term" value="F:tRNA binding"/>
    <property type="evidence" value="ECO:0007669"/>
    <property type="project" value="UniProtKB-UniRule"/>
</dbReference>
<dbReference type="InterPro" id="IPR014721">
    <property type="entry name" value="Ribsml_uS5_D2-typ_fold_subgr"/>
</dbReference>
<evidence type="ECO:0000256" key="1">
    <source>
        <dbReference type="ARBA" id="ARBA00002663"/>
    </source>
</evidence>
<dbReference type="SUPFAM" id="SSF54211">
    <property type="entry name" value="Ribosomal protein S5 domain 2-like"/>
    <property type="match status" value="1"/>
</dbReference>
<dbReference type="PROSITE" id="PS00648">
    <property type="entry name" value="RIBONUCLEASE_P"/>
    <property type="match status" value="1"/>
</dbReference>
<comment type="subunit">
    <text evidence="7">Consists of a catalytic RNA component (M1 or rnpB) and a protein subunit.</text>
</comment>
<dbReference type="EMBL" id="JAHXRF010000004">
    <property type="protein sequence ID" value="MBW4865103.1"/>
    <property type="molecule type" value="Genomic_DNA"/>
</dbReference>
<dbReference type="InterPro" id="IPR020568">
    <property type="entry name" value="Ribosomal_Su5_D2-typ_SF"/>
</dbReference>
<proteinExistence type="inferred from homology"/>
<dbReference type="NCBIfam" id="TIGR00188">
    <property type="entry name" value="rnpA"/>
    <property type="match status" value="1"/>
</dbReference>
<keyword evidence="5 7" id="KW-0378">Hydrolase</keyword>
<comment type="caution">
    <text evidence="9">The sequence shown here is derived from an EMBL/GenBank/DDBJ whole genome shotgun (WGS) entry which is preliminary data.</text>
</comment>
<dbReference type="Gene3D" id="3.30.230.10">
    <property type="match status" value="1"/>
</dbReference>
<organism evidence="9 10">
    <name type="scientific">Segatella salivae</name>
    <dbReference type="NCBI Taxonomy" id="228604"/>
    <lineage>
        <taxon>Bacteria</taxon>
        <taxon>Pseudomonadati</taxon>
        <taxon>Bacteroidota</taxon>
        <taxon>Bacteroidia</taxon>
        <taxon>Bacteroidales</taxon>
        <taxon>Prevotellaceae</taxon>
        <taxon>Segatella</taxon>
    </lineage>
</organism>
<comment type="catalytic activity">
    <reaction evidence="7">
        <text>Endonucleolytic cleavage of RNA, removing 5'-extranucleotides from tRNA precursor.</text>
        <dbReference type="EC" id="3.1.26.5"/>
    </reaction>
</comment>
<comment type="similarity">
    <text evidence="7">Belongs to the RnpA family.</text>
</comment>
<dbReference type="RefSeq" id="WP_021825963.1">
    <property type="nucleotide sequence ID" value="NZ_CALIQW010000011.1"/>
</dbReference>
<dbReference type="GO" id="GO:0001682">
    <property type="term" value="P:tRNA 5'-leader removal"/>
    <property type="evidence" value="ECO:0007669"/>
    <property type="project" value="UniProtKB-UniRule"/>
</dbReference>
<evidence type="ECO:0000256" key="3">
    <source>
        <dbReference type="ARBA" id="ARBA00022722"/>
    </source>
</evidence>
<dbReference type="GO" id="GO:0004526">
    <property type="term" value="F:ribonuclease P activity"/>
    <property type="evidence" value="ECO:0007669"/>
    <property type="project" value="UniProtKB-UniRule"/>
</dbReference>
<keyword evidence="2 7" id="KW-0819">tRNA processing</keyword>
<keyword evidence="4 7" id="KW-0255">Endonuclease</keyword>
<keyword evidence="6 7" id="KW-0694">RNA-binding</keyword>
<protein>
    <recommendedName>
        <fullName evidence="7 8">Ribonuclease P protein component</fullName>
        <shortName evidence="7">RNase P protein</shortName>
        <shortName evidence="7">RNaseP protein</shortName>
        <ecNumber evidence="7 8">3.1.26.5</ecNumber>
    </recommendedName>
    <alternativeName>
        <fullName evidence="7">Protein C5</fullName>
    </alternativeName>
</protein>
<dbReference type="InterPro" id="IPR020539">
    <property type="entry name" value="RNase_P_CS"/>
</dbReference>
<evidence type="ECO:0000313" key="10">
    <source>
        <dbReference type="Proteomes" id="UP001196873"/>
    </source>
</evidence>
<evidence type="ECO:0000313" key="9">
    <source>
        <dbReference type="EMBL" id="MBW4865103.1"/>
    </source>
</evidence>
<evidence type="ECO:0000256" key="2">
    <source>
        <dbReference type="ARBA" id="ARBA00022694"/>
    </source>
</evidence>
<comment type="function">
    <text evidence="1 7">RNaseP catalyzes the removal of the 5'-leader sequence from pre-tRNA to produce the mature 5'-terminus. It can also cleave other RNA substrates such as 4.5S RNA. The protein component plays an auxiliary but essential role in vivo by binding to the 5'-leader sequence and broadening the substrate specificity of the ribozyme.</text>
</comment>
<dbReference type="Proteomes" id="UP001196873">
    <property type="component" value="Unassembled WGS sequence"/>
</dbReference>
<evidence type="ECO:0000256" key="5">
    <source>
        <dbReference type="ARBA" id="ARBA00022801"/>
    </source>
</evidence>
<dbReference type="InterPro" id="IPR000100">
    <property type="entry name" value="RNase_P"/>
</dbReference>
<dbReference type="Pfam" id="PF00825">
    <property type="entry name" value="Ribonuclease_P"/>
    <property type="match status" value="1"/>
</dbReference>
<sequence>MVENLSHRLPKQERVCSKKLIDRLFNGGHSHTMSAFPLRVVYMTMTQDEGDASLPPTQLLVSVPKKHFKRAVKRNRVKRQVREAYRLQRQIVSLKVKDKQSVVMAFIWLDDKLWPTETVKQKVGNLMQRISEKL</sequence>
<evidence type="ECO:0000256" key="7">
    <source>
        <dbReference type="HAMAP-Rule" id="MF_00227"/>
    </source>
</evidence>
<dbReference type="EC" id="3.1.26.5" evidence="7 8"/>